<evidence type="ECO:0000313" key="2">
    <source>
        <dbReference type="EMBL" id="UYP47889.1"/>
    </source>
</evidence>
<gene>
    <name evidence="2" type="ORF">NEF87_004174</name>
</gene>
<dbReference type="Proteomes" id="UP001208689">
    <property type="component" value="Chromosome"/>
</dbReference>
<evidence type="ECO:0000313" key="3">
    <source>
        <dbReference type="Proteomes" id="UP001208689"/>
    </source>
</evidence>
<dbReference type="InterPro" id="IPR030395">
    <property type="entry name" value="GP_PDE_dom"/>
</dbReference>
<dbReference type="InterPro" id="IPR017946">
    <property type="entry name" value="PLC-like_Pdiesterase_TIM-brl"/>
</dbReference>
<dbReference type="Gene3D" id="3.20.20.190">
    <property type="entry name" value="Phosphatidylinositol (PI) phosphodiesterase"/>
    <property type="match status" value="1"/>
</dbReference>
<name>A0ABY6HWI1_9ARCH</name>
<reference evidence="2" key="1">
    <citation type="submission" date="2022-09" db="EMBL/GenBank/DDBJ databases">
        <title>Actin cytoskeleton and complex cell architecture in an #Asgard archaeon.</title>
        <authorList>
            <person name="Ponce Toledo R.I."/>
            <person name="Schleper C."/>
            <person name="Rodrigues Oliveira T."/>
            <person name="Wollweber F."/>
            <person name="Xu J."/>
            <person name="Rittmann S."/>
            <person name="Klingl A."/>
            <person name="Pilhofer M."/>
        </authorList>
    </citation>
    <scope>NUCLEOTIDE SEQUENCE</scope>
    <source>
        <strain evidence="2">B-35</strain>
    </source>
</reference>
<evidence type="ECO:0000259" key="1">
    <source>
        <dbReference type="PROSITE" id="PS51704"/>
    </source>
</evidence>
<dbReference type="PANTHER" id="PTHR46211">
    <property type="entry name" value="GLYCEROPHOSPHORYL DIESTER PHOSPHODIESTERASE"/>
    <property type="match status" value="1"/>
</dbReference>
<accession>A0ABY6HWI1</accession>
<dbReference type="SUPFAM" id="SSF51695">
    <property type="entry name" value="PLC-like phosphodiesterases"/>
    <property type="match status" value="1"/>
</dbReference>
<dbReference type="PANTHER" id="PTHR46211:SF14">
    <property type="entry name" value="GLYCEROPHOSPHODIESTER PHOSPHODIESTERASE"/>
    <property type="match status" value="1"/>
</dbReference>
<proteinExistence type="predicted"/>
<protein>
    <recommendedName>
        <fullName evidence="1">GP-PDE domain-containing protein</fullName>
    </recommendedName>
</protein>
<organism evidence="2 3">
    <name type="scientific">Candidatus Lokiarchaeum ossiferum</name>
    <dbReference type="NCBI Taxonomy" id="2951803"/>
    <lineage>
        <taxon>Archaea</taxon>
        <taxon>Promethearchaeati</taxon>
        <taxon>Promethearchaeota</taxon>
        <taxon>Promethearchaeia</taxon>
        <taxon>Promethearchaeales</taxon>
        <taxon>Promethearchaeaceae</taxon>
        <taxon>Candidatus Lokiarchaeum</taxon>
    </lineage>
</organism>
<feature type="domain" description="GP-PDE" evidence="1">
    <location>
        <begin position="12"/>
        <end position="247"/>
    </location>
</feature>
<dbReference type="Pfam" id="PF03009">
    <property type="entry name" value="GDPD"/>
    <property type="match status" value="1"/>
</dbReference>
<dbReference type="EMBL" id="CP104013">
    <property type="protein sequence ID" value="UYP47889.1"/>
    <property type="molecule type" value="Genomic_DNA"/>
</dbReference>
<sequence length="252" mass="28290">MGVKPIKKTFSVSIQAHRGFNKRYPENTLLAFQKAIEAKADYVELDVHLTVDHHIVVTHDYQTQRVADQDLIVAKSTLKQLKTLDFGQKQKIPTLQEVFDLCKGKIGINIEIKHSGLARPVNDLIIANEMENQVIISSFVHSEIAAIKKLNSNLICASLEPTASSKLGYLLSIFKRKSFIENAKRLNADATHPYTKLVNKKFCALAHANNLLVNPWTSDSPKEWQRLIDVGVDSIITNDPLSLYAFLEQASK</sequence>
<keyword evidence="3" id="KW-1185">Reference proteome</keyword>
<dbReference type="PROSITE" id="PS51704">
    <property type="entry name" value="GP_PDE"/>
    <property type="match status" value="1"/>
</dbReference>